<comment type="caution">
    <text evidence="1">The sequence shown here is derived from an EMBL/GenBank/DDBJ whole genome shotgun (WGS) entry which is preliminary data.</text>
</comment>
<dbReference type="Proteomes" id="UP000762676">
    <property type="component" value="Unassembled WGS sequence"/>
</dbReference>
<dbReference type="AlphaFoldDB" id="A0AAV4JFQ4"/>
<protein>
    <submittedName>
        <fullName evidence="1">Uncharacterized protein</fullName>
    </submittedName>
</protein>
<evidence type="ECO:0000313" key="2">
    <source>
        <dbReference type="Proteomes" id="UP000762676"/>
    </source>
</evidence>
<proteinExistence type="predicted"/>
<name>A0AAV4JFQ4_9GAST</name>
<feature type="non-terminal residue" evidence="1">
    <location>
        <position position="1"/>
    </location>
</feature>
<dbReference type="EMBL" id="BMAT01006888">
    <property type="protein sequence ID" value="GFS21617.1"/>
    <property type="molecule type" value="Genomic_DNA"/>
</dbReference>
<gene>
    <name evidence="1" type="ORF">ElyMa_003343400</name>
</gene>
<sequence length="79" mass="8644">SIISDDLRDFLNLPGLDKASIMYGMVTKLVTNKDEPIRTKSQGSGHKLETLNPFKCLGAVISEEGSPLARLKPIMKITT</sequence>
<accession>A0AAV4JFQ4</accession>
<reference evidence="1 2" key="1">
    <citation type="journal article" date="2021" name="Elife">
        <title>Chloroplast acquisition without the gene transfer in kleptoplastic sea slugs, Plakobranchus ocellatus.</title>
        <authorList>
            <person name="Maeda T."/>
            <person name="Takahashi S."/>
            <person name="Yoshida T."/>
            <person name="Shimamura S."/>
            <person name="Takaki Y."/>
            <person name="Nagai Y."/>
            <person name="Toyoda A."/>
            <person name="Suzuki Y."/>
            <person name="Arimoto A."/>
            <person name="Ishii H."/>
            <person name="Satoh N."/>
            <person name="Nishiyama T."/>
            <person name="Hasebe M."/>
            <person name="Maruyama T."/>
            <person name="Minagawa J."/>
            <person name="Obokata J."/>
            <person name="Shigenobu S."/>
        </authorList>
    </citation>
    <scope>NUCLEOTIDE SEQUENCE [LARGE SCALE GENOMIC DNA]</scope>
</reference>
<evidence type="ECO:0000313" key="1">
    <source>
        <dbReference type="EMBL" id="GFS21617.1"/>
    </source>
</evidence>
<keyword evidence="2" id="KW-1185">Reference proteome</keyword>
<organism evidence="1 2">
    <name type="scientific">Elysia marginata</name>
    <dbReference type="NCBI Taxonomy" id="1093978"/>
    <lineage>
        <taxon>Eukaryota</taxon>
        <taxon>Metazoa</taxon>
        <taxon>Spiralia</taxon>
        <taxon>Lophotrochozoa</taxon>
        <taxon>Mollusca</taxon>
        <taxon>Gastropoda</taxon>
        <taxon>Heterobranchia</taxon>
        <taxon>Euthyneura</taxon>
        <taxon>Panpulmonata</taxon>
        <taxon>Sacoglossa</taxon>
        <taxon>Placobranchoidea</taxon>
        <taxon>Plakobranchidae</taxon>
        <taxon>Elysia</taxon>
    </lineage>
</organism>